<reference evidence="3" key="1">
    <citation type="submission" date="2023-06" db="EMBL/GenBank/DDBJ databases">
        <title>Comparative genomics of Bacillaceae isolates and their secondary metabolite potential.</title>
        <authorList>
            <person name="Song L."/>
            <person name="Nielsen L.J."/>
            <person name="Mohite O."/>
            <person name="Xu X."/>
            <person name="Weber T."/>
            <person name="Kovacs A.T."/>
        </authorList>
    </citation>
    <scope>NUCLEOTIDE SEQUENCE</scope>
    <source>
        <strain evidence="3">D8_B_37</strain>
    </source>
</reference>
<dbReference type="RefSeq" id="WP_289319794.1">
    <property type="nucleotide sequence ID" value="NZ_JAUCEY010000008.1"/>
</dbReference>
<keyword evidence="1" id="KW-0472">Membrane</keyword>
<dbReference type="AlphaFoldDB" id="A0AAW7IE32"/>
<sequence>MTAQTMIKGFLLVLLLYFLYVVVTAVVLFYFLKEKEEDRPIKHISAYLGEKDSTVDRVLLLEDGYESGLARMRMIQEAEHSIDIAYYAFGKGKSCELILGALFEAADRGVKVRILLDGISHGLRGQLSGVRYALASHENIELRYYETFKPFKPWTWHNRLHDKIITTDGKLGIIGGRNIADKYLAKNPPKNYVYDRDVLIFNAEQEKDSVIVEMKDYIHELWTHPYTSKVFADLSKRQKAQGKRVRDTLLNQYSKAMQNNADFVNPAIDWSKSTTPTKKVSFIYNPIERFNKHPFVWRSLVDIAANAKKSVFIQSPYIVPTGPMKEYVPKNMNSKADWTILTNSVTSTPNVIAFSGYLALRDSIVETGAKLYEYSKLYSLHGKSAVYDRRLSAVGSFNLDSRSAFLNTESMVIIDSENFAAQLIGAIESKISGSTLVADNKRYIEPPEDQKKEKSFFKATFLNALSKITVYWKRFI</sequence>
<gene>
    <name evidence="3" type="ORF">QUF89_08665</name>
</gene>
<keyword evidence="1" id="KW-1133">Transmembrane helix</keyword>
<accession>A0AAW7IE32</accession>
<keyword evidence="1" id="KW-0812">Transmembrane</keyword>
<dbReference type="SUPFAM" id="SSF56024">
    <property type="entry name" value="Phospholipase D/nuclease"/>
    <property type="match status" value="2"/>
</dbReference>
<dbReference type="Pfam" id="PF13091">
    <property type="entry name" value="PLDc_2"/>
    <property type="match status" value="2"/>
</dbReference>
<dbReference type="InterPro" id="IPR001736">
    <property type="entry name" value="PLipase_D/transphosphatidylase"/>
</dbReference>
<feature type="domain" description="PLD phosphodiesterase" evidence="2">
    <location>
        <begin position="376"/>
        <end position="403"/>
    </location>
</feature>
<evidence type="ECO:0000259" key="2">
    <source>
        <dbReference type="PROSITE" id="PS50035"/>
    </source>
</evidence>
<dbReference type="PANTHER" id="PTHR21248:SF12">
    <property type="entry name" value="CARDIOLIPIN SYNTHASE C"/>
    <property type="match status" value="1"/>
</dbReference>
<dbReference type="InterPro" id="IPR025202">
    <property type="entry name" value="PLD-like_dom"/>
</dbReference>
<evidence type="ECO:0000256" key="1">
    <source>
        <dbReference type="SAM" id="Phobius"/>
    </source>
</evidence>
<feature type="transmembrane region" description="Helical" evidence="1">
    <location>
        <begin position="12"/>
        <end position="32"/>
    </location>
</feature>
<dbReference type="Gene3D" id="3.30.870.10">
    <property type="entry name" value="Endonuclease Chain A"/>
    <property type="match status" value="2"/>
</dbReference>
<dbReference type="CDD" id="cd09111">
    <property type="entry name" value="PLDc_ymdC_like_1"/>
    <property type="match status" value="1"/>
</dbReference>
<dbReference type="EMBL" id="JAUCEY010000008">
    <property type="protein sequence ID" value="MDM5452257.1"/>
    <property type="molecule type" value="Genomic_DNA"/>
</dbReference>
<protein>
    <submittedName>
        <fullName evidence="3">Phospholipase D family protein</fullName>
    </submittedName>
</protein>
<evidence type="ECO:0000313" key="4">
    <source>
        <dbReference type="Proteomes" id="UP001234602"/>
    </source>
</evidence>
<dbReference type="PROSITE" id="PS50035">
    <property type="entry name" value="PLD"/>
    <property type="match status" value="2"/>
</dbReference>
<name>A0AAW7IE32_9BACI</name>
<dbReference type="PANTHER" id="PTHR21248">
    <property type="entry name" value="CARDIOLIPIN SYNTHASE"/>
    <property type="match status" value="1"/>
</dbReference>
<proteinExistence type="predicted"/>
<evidence type="ECO:0000313" key="3">
    <source>
        <dbReference type="EMBL" id="MDM5452257.1"/>
    </source>
</evidence>
<organism evidence="3 4">
    <name type="scientific">Peribacillus simplex</name>
    <dbReference type="NCBI Taxonomy" id="1478"/>
    <lineage>
        <taxon>Bacteria</taxon>
        <taxon>Bacillati</taxon>
        <taxon>Bacillota</taxon>
        <taxon>Bacilli</taxon>
        <taxon>Bacillales</taxon>
        <taxon>Bacillaceae</taxon>
        <taxon>Peribacillus</taxon>
    </lineage>
</organism>
<dbReference type="Proteomes" id="UP001234602">
    <property type="component" value="Unassembled WGS sequence"/>
</dbReference>
<dbReference type="GO" id="GO:0032049">
    <property type="term" value="P:cardiolipin biosynthetic process"/>
    <property type="evidence" value="ECO:0007669"/>
    <property type="project" value="UniProtKB-ARBA"/>
</dbReference>
<dbReference type="SMART" id="SM00155">
    <property type="entry name" value="PLDc"/>
    <property type="match status" value="2"/>
</dbReference>
<dbReference type="CDD" id="cd09113">
    <property type="entry name" value="PLDc_ymdC_like_2"/>
    <property type="match status" value="1"/>
</dbReference>
<comment type="caution">
    <text evidence="3">The sequence shown here is derived from an EMBL/GenBank/DDBJ whole genome shotgun (WGS) entry which is preliminary data.</text>
</comment>
<feature type="domain" description="PLD phosphodiesterase" evidence="2">
    <location>
        <begin position="156"/>
        <end position="183"/>
    </location>
</feature>
<dbReference type="GO" id="GO:0030572">
    <property type="term" value="F:phosphatidyltransferase activity"/>
    <property type="evidence" value="ECO:0007669"/>
    <property type="project" value="UniProtKB-ARBA"/>
</dbReference>